<dbReference type="PANTHER" id="PTHR31752">
    <property type="entry name" value="AUXIN EFFLUX CARRIER COMPONENT 1B-RELATED"/>
    <property type="match status" value="1"/>
</dbReference>
<feature type="compositionally biased region" description="Polar residues" evidence="9">
    <location>
        <begin position="440"/>
        <end position="455"/>
    </location>
</feature>
<comment type="caution">
    <text evidence="10">The sequence shown here is derived from an EMBL/GenBank/DDBJ whole genome shotgun (WGS) entry which is preliminary data.</text>
</comment>
<feature type="transmembrane region" description="Helical" evidence="8">
    <location>
        <begin position="623"/>
        <end position="642"/>
    </location>
</feature>
<evidence type="ECO:0000313" key="11">
    <source>
        <dbReference type="Proteomes" id="UP000825935"/>
    </source>
</evidence>
<evidence type="ECO:0000256" key="1">
    <source>
        <dbReference type="ARBA" id="ARBA00004141"/>
    </source>
</evidence>
<feature type="compositionally biased region" description="Polar residues" evidence="9">
    <location>
        <begin position="401"/>
        <end position="419"/>
    </location>
</feature>
<dbReference type="OrthoDB" id="1868374at2759"/>
<keyword evidence="4 8" id="KW-0812">Transmembrane</keyword>
<feature type="transmembrane region" description="Helical" evidence="8">
    <location>
        <begin position="654"/>
        <end position="673"/>
    </location>
</feature>
<feature type="transmembrane region" description="Helical" evidence="8">
    <location>
        <begin position="7"/>
        <end position="28"/>
    </location>
</feature>
<feature type="compositionally biased region" description="Polar residues" evidence="9">
    <location>
        <begin position="332"/>
        <end position="348"/>
    </location>
</feature>
<evidence type="ECO:0000256" key="5">
    <source>
        <dbReference type="ARBA" id="ARBA00022989"/>
    </source>
</evidence>
<dbReference type="PANTHER" id="PTHR31752:SF56">
    <property type="entry name" value="AUXIN EFFLUX CARRIER COMPONENT 6"/>
    <property type="match status" value="1"/>
</dbReference>
<keyword evidence="7 8" id="KW-0927">Auxin signaling pathway</keyword>
<feature type="compositionally biased region" description="Polar residues" evidence="9">
    <location>
        <begin position="293"/>
        <end position="314"/>
    </location>
</feature>
<dbReference type="EMBL" id="CM035417">
    <property type="protein sequence ID" value="KAH7422611.1"/>
    <property type="molecule type" value="Genomic_DNA"/>
</dbReference>
<reference evidence="10" key="1">
    <citation type="submission" date="2021-08" db="EMBL/GenBank/DDBJ databases">
        <title>WGS assembly of Ceratopteris richardii.</title>
        <authorList>
            <person name="Marchant D.B."/>
            <person name="Chen G."/>
            <person name="Jenkins J."/>
            <person name="Shu S."/>
            <person name="Leebens-Mack J."/>
            <person name="Grimwood J."/>
            <person name="Schmutz J."/>
            <person name="Soltis P."/>
            <person name="Soltis D."/>
            <person name="Chen Z.-H."/>
        </authorList>
    </citation>
    <scope>NUCLEOTIDE SEQUENCE</scope>
    <source>
        <strain evidence="10">Whitten #5841</strain>
        <tissue evidence="10">Leaf</tissue>
    </source>
</reference>
<dbReference type="NCBIfam" id="TIGR00946">
    <property type="entry name" value="2a69"/>
    <property type="match status" value="1"/>
</dbReference>
<name>A0A8T2TGW2_CERRI</name>
<feature type="region of interest" description="Disordered" evidence="9">
    <location>
        <begin position="332"/>
        <end position="486"/>
    </location>
</feature>
<dbReference type="GO" id="GO:0005783">
    <property type="term" value="C:endoplasmic reticulum"/>
    <property type="evidence" value="ECO:0007669"/>
    <property type="project" value="TreeGrafter"/>
</dbReference>
<feature type="transmembrane region" description="Helical" evidence="8">
    <location>
        <begin position="557"/>
        <end position="579"/>
    </location>
</feature>
<evidence type="ECO:0000256" key="4">
    <source>
        <dbReference type="ARBA" id="ARBA00022692"/>
    </source>
</evidence>
<evidence type="ECO:0000256" key="3">
    <source>
        <dbReference type="ARBA" id="ARBA00022448"/>
    </source>
</evidence>
<dbReference type="InterPro" id="IPR051107">
    <property type="entry name" value="Auxin_Efflux_Carrier"/>
</dbReference>
<protein>
    <recommendedName>
        <fullName evidence="8">Auxin efflux carrier component</fullName>
    </recommendedName>
</protein>
<evidence type="ECO:0000256" key="8">
    <source>
        <dbReference type="RuleBase" id="RU362108"/>
    </source>
</evidence>
<feature type="transmembrane region" description="Helical" evidence="8">
    <location>
        <begin position="71"/>
        <end position="90"/>
    </location>
</feature>
<dbReference type="Pfam" id="PF03547">
    <property type="entry name" value="Mem_trans"/>
    <property type="match status" value="1"/>
</dbReference>
<feature type="compositionally biased region" description="Basic and acidic residues" evidence="9">
    <location>
        <begin position="420"/>
        <end position="433"/>
    </location>
</feature>
<feature type="region of interest" description="Disordered" evidence="9">
    <location>
        <begin position="293"/>
        <end position="317"/>
    </location>
</feature>
<evidence type="ECO:0000256" key="2">
    <source>
        <dbReference type="ARBA" id="ARBA00009177"/>
    </source>
</evidence>
<comment type="function">
    <text evidence="8">May act as a component of the auxin efflux carrier.</text>
</comment>
<evidence type="ECO:0000313" key="10">
    <source>
        <dbReference type="EMBL" id="KAH7422611.1"/>
    </source>
</evidence>
<feature type="compositionally biased region" description="Polar residues" evidence="9">
    <location>
        <begin position="363"/>
        <end position="377"/>
    </location>
</feature>
<keyword evidence="5 8" id="KW-1133">Transmembrane helix</keyword>
<proteinExistence type="inferred from homology"/>
<feature type="compositionally biased region" description="Basic and acidic residues" evidence="9">
    <location>
        <begin position="388"/>
        <end position="397"/>
    </location>
</feature>
<feature type="transmembrane region" description="Helical" evidence="8">
    <location>
        <begin position="102"/>
        <end position="126"/>
    </location>
</feature>
<sequence>MITIKDLYNVLSAMVPLYVAMFLAYGSVKWWKIFTPVQCSGINRFVSVYAVPLLSFHFISTNNPYMMYGRFILADTLSKLAILLALGGWVKFSSHGSLDWMITLFSVATLPNTLVMGIPLLSAMYGGFYGNLMVQLVVLQCIIWYTLLLILFEYRAAKNLVIDQFPGVGASIVEFKVESDIMSLDGREPLQTQADIGEDGKIRVTIRKSVSSRPQSLNMFASPRMSVGMASMPSSKAITPRPSNLTGVEVYSVYSSRNNTPRGFRVNNSDIHSLMSTRPVSPRYSFNAADVLSGQSSQAPTPRASNVNDDNLSKGTHPLRCAAQSNVYGNKNYGSNAISNEPHGTSLNRPGHLNTPSWPGYSTGKSQSLSPKASQISKKIMDPGGSPRLDDDGKELHMFVWSSTASPASEAQTQTSKSIENIRDNQEPKELRLQVRPSRAYTSNGDYEPPNQSCPSHGVTGGDEFSFGNRAVYPEETGSSLDKDHQIQSASLATPLSPKVPNNDKSNEMPPTLVMMKLILKMVSRKLMRNPNTYSSLVGLVWALVSFRWNIHMPKMIYKSITILSDAGLGMAMFSLGLFMALQPRLIACGTSLAVFSMAIRFLTGPAAMAASSIAVGLRGVDLHAAIVQAALPQGIVPFVFAREYDLHPDILSTGVIFGMLVALPTTILYYVLLGL</sequence>
<dbReference type="GO" id="GO:0009926">
    <property type="term" value="P:auxin polar transport"/>
    <property type="evidence" value="ECO:0007669"/>
    <property type="project" value="TreeGrafter"/>
</dbReference>
<keyword evidence="6 8" id="KW-0472">Membrane</keyword>
<evidence type="ECO:0000256" key="9">
    <source>
        <dbReference type="SAM" id="MobiDB-lite"/>
    </source>
</evidence>
<comment type="caution">
    <text evidence="8">Lacks conserved residue(s) required for the propagation of feature annotation.</text>
</comment>
<gene>
    <name evidence="10" type="ORF">KP509_12G017000</name>
</gene>
<dbReference type="OMA" id="ASLNMFA"/>
<dbReference type="InterPro" id="IPR014024">
    <property type="entry name" value="Auxin_eff_plant"/>
</dbReference>
<comment type="subcellular location">
    <subcellularLocation>
        <location evidence="1 8">Membrane</location>
        <topology evidence="1 8">Multi-pass membrane protein</topology>
    </subcellularLocation>
</comment>
<evidence type="ECO:0000256" key="6">
    <source>
        <dbReference type="ARBA" id="ARBA00023136"/>
    </source>
</evidence>
<comment type="similarity">
    <text evidence="2 8">Belongs to the auxin efflux carrier (TC 2.A.69.1) family.</text>
</comment>
<dbReference type="GO" id="GO:0005886">
    <property type="term" value="C:plasma membrane"/>
    <property type="evidence" value="ECO:0007669"/>
    <property type="project" value="TreeGrafter"/>
</dbReference>
<organism evidence="10 11">
    <name type="scientific">Ceratopteris richardii</name>
    <name type="common">Triangle waterfern</name>
    <dbReference type="NCBI Taxonomy" id="49495"/>
    <lineage>
        <taxon>Eukaryota</taxon>
        <taxon>Viridiplantae</taxon>
        <taxon>Streptophyta</taxon>
        <taxon>Embryophyta</taxon>
        <taxon>Tracheophyta</taxon>
        <taxon>Polypodiopsida</taxon>
        <taxon>Polypodiidae</taxon>
        <taxon>Polypodiales</taxon>
        <taxon>Pteridineae</taxon>
        <taxon>Pteridaceae</taxon>
        <taxon>Parkerioideae</taxon>
        <taxon>Ceratopteris</taxon>
    </lineage>
</organism>
<dbReference type="AlphaFoldDB" id="A0A8T2TGW2"/>
<feature type="transmembrane region" description="Helical" evidence="8">
    <location>
        <begin position="132"/>
        <end position="152"/>
    </location>
</feature>
<keyword evidence="3 8" id="KW-0813">Transport</keyword>
<dbReference type="InterPro" id="IPR004776">
    <property type="entry name" value="Mem_transp_PIN-like"/>
</dbReference>
<dbReference type="Proteomes" id="UP000825935">
    <property type="component" value="Chromosome 12"/>
</dbReference>
<feature type="transmembrane region" description="Helical" evidence="8">
    <location>
        <begin position="534"/>
        <end position="551"/>
    </location>
</feature>
<dbReference type="GO" id="GO:0010329">
    <property type="term" value="F:auxin efflux transmembrane transporter activity"/>
    <property type="evidence" value="ECO:0007669"/>
    <property type="project" value="TreeGrafter"/>
</dbReference>
<accession>A0A8T2TGW2</accession>
<evidence type="ECO:0000256" key="7">
    <source>
        <dbReference type="ARBA" id="ARBA00023294"/>
    </source>
</evidence>
<keyword evidence="11" id="KW-1185">Reference proteome</keyword>
<dbReference type="GO" id="GO:0009734">
    <property type="term" value="P:auxin-activated signaling pathway"/>
    <property type="evidence" value="ECO:0007669"/>
    <property type="project" value="UniProtKB-UniRule"/>
</dbReference>